<dbReference type="Pfam" id="PF24837">
    <property type="entry name" value="AMIN-like"/>
    <property type="match status" value="1"/>
</dbReference>
<evidence type="ECO:0000256" key="2">
    <source>
        <dbReference type="SAM" id="SignalP"/>
    </source>
</evidence>
<evidence type="ECO:0000313" key="5">
    <source>
        <dbReference type="EMBL" id="QNP89513.1"/>
    </source>
</evidence>
<feature type="signal peptide" evidence="2">
    <location>
        <begin position="1"/>
        <end position="21"/>
    </location>
</feature>
<evidence type="ECO:0000313" key="6">
    <source>
        <dbReference type="Proteomes" id="UP000516235"/>
    </source>
</evidence>
<dbReference type="AlphaFoldDB" id="A0A7H0JWU7"/>
<name>A0A7H0JWU7_9CORY</name>
<evidence type="ECO:0000313" key="4">
    <source>
        <dbReference type="EMBL" id="MBC3178071.1"/>
    </source>
</evidence>
<feature type="compositionally biased region" description="Polar residues" evidence="1">
    <location>
        <begin position="31"/>
        <end position="41"/>
    </location>
</feature>
<evidence type="ECO:0000259" key="3">
    <source>
        <dbReference type="Pfam" id="PF24837"/>
    </source>
</evidence>
<dbReference type="EMBL" id="CP061032">
    <property type="protein sequence ID" value="QNP89513.1"/>
    <property type="molecule type" value="Genomic_DNA"/>
</dbReference>
<keyword evidence="2" id="KW-0732">Signal</keyword>
<feature type="chain" id="PRO_5028899004" description="AMIN-like domain-containing protein" evidence="2">
    <location>
        <begin position="22"/>
        <end position="215"/>
    </location>
</feature>
<evidence type="ECO:0000313" key="7">
    <source>
        <dbReference type="Proteomes" id="UP000642876"/>
    </source>
</evidence>
<evidence type="ECO:0000256" key="1">
    <source>
        <dbReference type="SAM" id="MobiDB-lite"/>
    </source>
</evidence>
<dbReference type="PROSITE" id="PS51257">
    <property type="entry name" value="PROKAR_LIPOPROTEIN"/>
    <property type="match status" value="1"/>
</dbReference>
<dbReference type="InterPro" id="IPR056303">
    <property type="entry name" value="AMIN-like"/>
</dbReference>
<sequence>MTARSRLVVALALVTALTACAPTDTPEPQPNEFTKISEPSSVTTTPPPGTVTKTVIENAPSTTYDGIVPQTSPDNENSGFSTDKRDVAGLGEDVVIMDLRAGSHDGFDRVVYEFNGTQAPGFATRWMDTPMSYGSDAALPIAGNAFLRVEIRNTTDDSGRDYTHDATAGNVQEIFHTSAHKVLGATEYLIGLDKQRPYRIYYLDEPNRLVIDFEQ</sequence>
<accession>A0A7H0JWU7</accession>
<feature type="domain" description="AMIN-like" evidence="3">
    <location>
        <begin position="96"/>
        <end position="214"/>
    </location>
</feature>
<protein>
    <recommendedName>
        <fullName evidence="3">AMIN-like domain-containing protein</fullName>
    </recommendedName>
</protein>
<dbReference type="Proteomes" id="UP000642876">
    <property type="component" value="Unassembled WGS sequence"/>
</dbReference>
<reference evidence="6 7" key="1">
    <citation type="submission" date="2020-08" db="EMBL/GenBank/DDBJ databases">
        <title>novel species in genus Corynebacterium.</title>
        <authorList>
            <person name="Zhang G."/>
        </authorList>
    </citation>
    <scope>NUCLEOTIDE SEQUENCE [LARGE SCALE GENOMIC DNA]</scope>
    <source>
        <strain evidence="5">Zg-917</strain>
        <strain evidence="6 7">zg-917</strain>
    </source>
</reference>
<keyword evidence="7" id="KW-1185">Reference proteome</keyword>
<feature type="compositionally biased region" description="Polar residues" evidence="1">
    <location>
        <begin position="59"/>
        <end position="81"/>
    </location>
</feature>
<feature type="region of interest" description="Disordered" evidence="1">
    <location>
        <begin position="21"/>
        <end position="85"/>
    </location>
</feature>
<dbReference type="KEGG" id="cluj:IAU68_07315"/>
<dbReference type="RefSeq" id="WP_171192657.1">
    <property type="nucleotide sequence ID" value="NZ_CP061032.1"/>
</dbReference>
<dbReference type="Proteomes" id="UP000516235">
    <property type="component" value="Chromosome"/>
</dbReference>
<gene>
    <name evidence="4" type="ORF">H7348_01885</name>
    <name evidence="5" type="ORF">IAU68_07315</name>
</gene>
<dbReference type="EMBL" id="JACMYE010000001">
    <property type="protein sequence ID" value="MBC3178071.1"/>
    <property type="molecule type" value="Genomic_DNA"/>
</dbReference>
<proteinExistence type="predicted"/>
<organism evidence="5 6">
    <name type="scientific">Corynebacterium lujinxingii</name>
    <dbReference type="NCBI Taxonomy" id="2763010"/>
    <lineage>
        <taxon>Bacteria</taxon>
        <taxon>Bacillati</taxon>
        <taxon>Actinomycetota</taxon>
        <taxon>Actinomycetes</taxon>
        <taxon>Mycobacteriales</taxon>
        <taxon>Corynebacteriaceae</taxon>
        <taxon>Corynebacterium</taxon>
    </lineage>
</organism>